<dbReference type="PRINTS" id="PR00742">
    <property type="entry name" value="GLHYDRLASE35"/>
</dbReference>
<dbReference type="InterPro" id="IPR001944">
    <property type="entry name" value="Glycoside_Hdrlase_35"/>
</dbReference>
<feature type="domain" description="Glycoside hydrolase 35 catalytic" evidence="5">
    <location>
        <begin position="8"/>
        <end position="322"/>
    </location>
</feature>
<dbReference type="PANTHER" id="PTHR23421">
    <property type="entry name" value="BETA-GALACTOSIDASE RELATED"/>
    <property type="match status" value="1"/>
</dbReference>
<feature type="active site" description="Nucleophile" evidence="4">
    <location>
        <position position="233"/>
    </location>
</feature>
<dbReference type="Pfam" id="PF21467">
    <property type="entry name" value="BetaGal_gal-bd"/>
    <property type="match status" value="1"/>
</dbReference>
<evidence type="ECO:0000313" key="9">
    <source>
        <dbReference type="Proteomes" id="UP000199612"/>
    </source>
</evidence>
<dbReference type="SUPFAM" id="SSF51445">
    <property type="entry name" value="(Trans)glycosidases"/>
    <property type="match status" value="1"/>
</dbReference>
<dbReference type="FunFam" id="3.20.20.80:FF:000115">
    <property type="entry name" value="Beta-galactosidase"/>
    <property type="match status" value="1"/>
</dbReference>
<dbReference type="InterPro" id="IPR048913">
    <property type="entry name" value="BetaGal_gal-bd"/>
</dbReference>
<dbReference type="PIRSF" id="PIRSF006336">
    <property type="entry name" value="B-gal"/>
    <property type="match status" value="1"/>
</dbReference>
<dbReference type="GO" id="GO:0004565">
    <property type="term" value="F:beta-galactosidase activity"/>
    <property type="evidence" value="ECO:0007669"/>
    <property type="project" value="InterPro"/>
</dbReference>
<evidence type="ECO:0000256" key="4">
    <source>
        <dbReference type="PIRSR" id="PIRSR006336-1"/>
    </source>
</evidence>
<dbReference type="RefSeq" id="WP_091528740.1">
    <property type="nucleotide sequence ID" value="NZ_FOLT01000003.1"/>
</dbReference>
<keyword evidence="9" id="KW-1185">Reference proteome</keyword>
<protein>
    <submittedName>
        <fullName evidence="8">Beta-galactosidase</fullName>
    </submittedName>
</protein>
<evidence type="ECO:0000313" key="8">
    <source>
        <dbReference type="EMBL" id="SFC09060.1"/>
    </source>
</evidence>
<reference evidence="9" key="1">
    <citation type="submission" date="2016-10" db="EMBL/GenBank/DDBJ databases">
        <authorList>
            <person name="Varghese N."/>
            <person name="Submissions S."/>
        </authorList>
    </citation>
    <scope>NUCLEOTIDE SEQUENCE [LARGE SCALE GENOMIC DNA]</scope>
    <source>
        <strain evidence="9">DSM 23664</strain>
    </source>
</reference>
<comment type="similarity">
    <text evidence="1">Belongs to the glycosyl hydrolase 35 family.</text>
</comment>
<dbReference type="Gene3D" id="2.60.120.260">
    <property type="entry name" value="Galactose-binding domain-like"/>
    <property type="match status" value="2"/>
</dbReference>
<dbReference type="InterPro" id="IPR008979">
    <property type="entry name" value="Galactose-bd-like_sf"/>
</dbReference>
<keyword evidence="2" id="KW-0378">Hydrolase</keyword>
<dbReference type="OrthoDB" id="9813184at2"/>
<dbReference type="InterPro" id="IPR048912">
    <property type="entry name" value="BetaGal1-like_ABD1"/>
</dbReference>
<feature type="domain" description="Beta-galactosidase 1-like first all-beta" evidence="6">
    <location>
        <begin position="369"/>
        <end position="480"/>
    </location>
</feature>
<evidence type="ECO:0000259" key="7">
    <source>
        <dbReference type="Pfam" id="PF21467"/>
    </source>
</evidence>
<evidence type="ECO:0000256" key="3">
    <source>
        <dbReference type="ARBA" id="ARBA00023295"/>
    </source>
</evidence>
<dbReference type="PROSITE" id="PS01182">
    <property type="entry name" value="GLYCOSYL_HYDROL_F35"/>
    <property type="match status" value="1"/>
</dbReference>
<dbReference type="STRING" id="753702.SAMN04488102_1031"/>
<feature type="domain" description="Beta-galactosidase galactose-binding" evidence="7">
    <location>
        <begin position="500"/>
        <end position="556"/>
    </location>
</feature>
<dbReference type="AlphaFoldDB" id="A0A1I1GIR2"/>
<dbReference type="GO" id="GO:0005975">
    <property type="term" value="P:carbohydrate metabolic process"/>
    <property type="evidence" value="ECO:0007669"/>
    <property type="project" value="InterPro"/>
</dbReference>
<evidence type="ECO:0000256" key="2">
    <source>
        <dbReference type="ARBA" id="ARBA00022801"/>
    </source>
</evidence>
<dbReference type="Pfam" id="PF01301">
    <property type="entry name" value="Glyco_hydro_35"/>
    <property type="match status" value="1"/>
</dbReference>
<organism evidence="8 9">
    <name type="scientific">Alkalibacterium subtropicum</name>
    <dbReference type="NCBI Taxonomy" id="753702"/>
    <lineage>
        <taxon>Bacteria</taxon>
        <taxon>Bacillati</taxon>
        <taxon>Bacillota</taxon>
        <taxon>Bacilli</taxon>
        <taxon>Lactobacillales</taxon>
        <taxon>Carnobacteriaceae</taxon>
        <taxon>Alkalibacterium</taxon>
    </lineage>
</organism>
<feature type="active site" description="Proton donor" evidence="4">
    <location>
        <position position="155"/>
    </location>
</feature>
<keyword evidence="3" id="KW-0326">Glycosidase</keyword>
<dbReference type="Proteomes" id="UP000199612">
    <property type="component" value="Unassembled WGS sequence"/>
</dbReference>
<dbReference type="InterPro" id="IPR019801">
    <property type="entry name" value="Glyco_hydro_35_CS"/>
</dbReference>
<accession>A0A1I1GIR2</accession>
<dbReference type="SUPFAM" id="SSF49785">
    <property type="entry name" value="Galactose-binding domain-like"/>
    <property type="match status" value="1"/>
</dbReference>
<proteinExistence type="inferred from homology"/>
<evidence type="ECO:0000256" key="1">
    <source>
        <dbReference type="ARBA" id="ARBA00009809"/>
    </source>
</evidence>
<dbReference type="Gene3D" id="3.20.20.80">
    <property type="entry name" value="Glycosidases"/>
    <property type="match status" value="1"/>
</dbReference>
<dbReference type="InterPro" id="IPR026283">
    <property type="entry name" value="B-gal_1-like"/>
</dbReference>
<gene>
    <name evidence="8" type="ORF">SAMN04488102_1031</name>
</gene>
<dbReference type="Pfam" id="PF21317">
    <property type="entry name" value="BetaGal_ABD_1"/>
    <property type="match status" value="1"/>
</dbReference>
<name>A0A1I1GIR2_9LACT</name>
<dbReference type="EMBL" id="FOLT01000003">
    <property type="protein sequence ID" value="SFC09060.1"/>
    <property type="molecule type" value="Genomic_DNA"/>
</dbReference>
<sequence length="579" mass="67059">MFEIREDFYWNGKPIKIISGAIHYFRVVPEYWEDRLKKLKAMGGNTVETYAPWNVHEPKEGHYDFDGMQDVAKFIETAQSLDLFVIVRPSPYICAEWEFGGLPSWLLKDKDMKLRTFYEPYLDMVDRYFEVLFKELAPLQATKGGPIIMMQVENEYGSYNNDKDYLKVLVELMKRYGVDVPLVTSDGTWLDMLENGTFPEQAHPTVNFGSDGAHHFGELEQFIGKDSPLMVMEFWIGWFTAWGNGKYNRTDYKEQAKELRNILNKGHVNFYMYHGGTNFGFMNGANYYEEFSPDITSYDYDAPLTEWGDITEKYKAFREVIQDFTPEELPALPEPVKKTDFGNVLLKSRTSLFDNLDNLSEGVMSPYTLSMEELDQDYGYVLYRQNTGKKRKVEDFRLLGTSDRAQVFLNGALELTQYAKELGRKETFELTENDMTMDILVENMGRVNYGPWLKKQSKGITDGVLVNGTYRSGWTHFPLPLDNIEDVEFTKPYKENTPSFSLFELEIDEKADTFIDMTGWGKGVVFVNGFNLGRFWEIGPQYKLYVPAPILKEGLNQIVVFETEGKVKDELAFTDKPPY</sequence>
<evidence type="ECO:0000259" key="6">
    <source>
        <dbReference type="Pfam" id="PF21317"/>
    </source>
</evidence>
<dbReference type="InterPro" id="IPR017853">
    <property type="entry name" value="GH"/>
</dbReference>
<dbReference type="InterPro" id="IPR031330">
    <property type="entry name" value="Gly_Hdrlase_35_cat"/>
</dbReference>
<evidence type="ECO:0000259" key="5">
    <source>
        <dbReference type="Pfam" id="PF01301"/>
    </source>
</evidence>